<organism evidence="2 3">
    <name type="scientific">Smittium culicis</name>
    <dbReference type="NCBI Taxonomy" id="133412"/>
    <lineage>
        <taxon>Eukaryota</taxon>
        <taxon>Fungi</taxon>
        <taxon>Fungi incertae sedis</taxon>
        <taxon>Zoopagomycota</taxon>
        <taxon>Kickxellomycotina</taxon>
        <taxon>Harpellomycetes</taxon>
        <taxon>Harpellales</taxon>
        <taxon>Legeriomycetaceae</taxon>
        <taxon>Smittium</taxon>
    </lineage>
</organism>
<protein>
    <submittedName>
        <fullName evidence="2">Pyruvate kinase</fullName>
    </submittedName>
</protein>
<keyword evidence="2" id="KW-0670">Pyruvate</keyword>
<dbReference type="Pfam" id="PF02887">
    <property type="entry name" value="PK_C"/>
    <property type="match status" value="1"/>
</dbReference>
<dbReference type="STRING" id="133412.A0A1R1X6Q0"/>
<dbReference type="EMBL" id="LSSN01005074">
    <property type="protein sequence ID" value="OMJ10282.1"/>
    <property type="molecule type" value="Genomic_DNA"/>
</dbReference>
<keyword evidence="3" id="KW-1185">Reference proteome</keyword>
<keyword evidence="2" id="KW-0808">Transferase</keyword>
<feature type="non-terminal residue" evidence="2">
    <location>
        <position position="1"/>
    </location>
</feature>
<dbReference type="InterPro" id="IPR036918">
    <property type="entry name" value="Pyrv_Knase_C_sf"/>
</dbReference>
<gene>
    <name evidence="2" type="ORF">AYI70_g10420</name>
</gene>
<feature type="domain" description="Pyruvate kinase C-terminal" evidence="1">
    <location>
        <begin position="7"/>
        <end position="55"/>
    </location>
</feature>
<dbReference type="Proteomes" id="UP000187283">
    <property type="component" value="Unassembled WGS sequence"/>
</dbReference>
<name>A0A1R1X6Q0_9FUNG</name>
<evidence type="ECO:0000313" key="3">
    <source>
        <dbReference type="Proteomes" id="UP000187283"/>
    </source>
</evidence>
<keyword evidence="2" id="KW-0418">Kinase</keyword>
<evidence type="ECO:0000313" key="2">
    <source>
        <dbReference type="EMBL" id="OMJ10282.1"/>
    </source>
</evidence>
<dbReference type="GO" id="GO:0016301">
    <property type="term" value="F:kinase activity"/>
    <property type="evidence" value="ECO:0007669"/>
    <property type="project" value="UniProtKB-KW"/>
</dbReference>
<dbReference type="OrthoDB" id="108365at2759"/>
<sequence length="57" mass="6395">EIPSERDQWQVDVEKRIQFAIDHAISRGLCKKGDKVISIQGWRGGAGNTNTMRILTA</sequence>
<accession>A0A1R1X6Q0</accession>
<proteinExistence type="predicted"/>
<dbReference type="SUPFAM" id="SSF52935">
    <property type="entry name" value="PK C-terminal domain-like"/>
    <property type="match status" value="1"/>
</dbReference>
<reference evidence="2 3" key="1">
    <citation type="submission" date="2017-01" db="EMBL/GenBank/DDBJ databases">
        <authorList>
            <person name="Mah S.A."/>
            <person name="Swanson W.J."/>
            <person name="Moy G.W."/>
            <person name="Vacquier V.D."/>
        </authorList>
    </citation>
    <scope>NUCLEOTIDE SEQUENCE [LARGE SCALE GENOMIC DNA]</scope>
    <source>
        <strain evidence="2 3">GSMNP</strain>
    </source>
</reference>
<evidence type="ECO:0000259" key="1">
    <source>
        <dbReference type="Pfam" id="PF02887"/>
    </source>
</evidence>
<dbReference type="InterPro" id="IPR015795">
    <property type="entry name" value="Pyrv_Knase_C"/>
</dbReference>
<dbReference type="AlphaFoldDB" id="A0A1R1X6Q0"/>
<dbReference type="Gene3D" id="3.40.1380.20">
    <property type="entry name" value="Pyruvate kinase, C-terminal domain"/>
    <property type="match status" value="1"/>
</dbReference>
<comment type="caution">
    <text evidence="2">The sequence shown here is derived from an EMBL/GenBank/DDBJ whole genome shotgun (WGS) entry which is preliminary data.</text>
</comment>